<dbReference type="Gene3D" id="3.40.50.20">
    <property type="match status" value="1"/>
</dbReference>
<sequence>MSNIDFYAVIGAGGYGREVMPLVRQQLASQLAAGKVRLFFVVEGEPSIFKCNEYPVMALSDFKNLPGDKYFTVAIADSKVRERISSLLYDFNCKPFSIFSKNSIVMDNNKFDDGLLLSPFTTITSNVTIGKFFHANIYSYVAHDCQIGNFVTFAPGVKCNGNVIIEDHAYIGTGAVIKQGAADNKLVIGRGAIVGMGSVVTKSVPAYTTVLGNPARVFKNER</sequence>
<dbReference type="PANTHER" id="PTHR43300">
    <property type="entry name" value="ACETYLTRANSFERASE"/>
    <property type="match status" value="1"/>
</dbReference>
<comment type="similarity">
    <text evidence="1">Belongs to the transferase hexapeptide repeat family.</text>
</comment>
<protein>
    <submittedName>
        <fullName evidence="3">Acetyltransferase</fullName>
    </submittedName>
</protein>
<dbReference type="InterPro" id="IPR041561">
    <property type="entry name" value="PglD_N"/>
</dbReference>
<organism evidence="3 4">
    <name type="scientific">Hohaiivirga grylli</name>
    <dbReference type="NCBI Taxonomy" id="3133970"/>
    <lineage>
        <taxon>Bacteria</taxon>
        <taxon>Pseudomonadati</taxon>
        <taxon>Pseudomonadota</taxon>
        <taxon>Alphaproteobacteria</taxon>
        <taxon>Hyphomicrobiales</taxon>
        <taxon>Methylobacteriaceae</taxon>
        <taxon>Hohaiivirga</taxon>
    </lineage>
</organism>
<dbReference type="CDD" id="cd03360">
    <property type="entry name" value="LbH_AT_putative"/>
    <property type="match status" value="1"/>
</dbReference>
<dbReference type="PANTHER" id="PTHR43300:SF7">
    <property type="entry name" value="UDP-N-ACETYLBACILLOSAMINE N-ACETYLTRANSFERASE"/>
    <property type="match status" value="1"/>
</dbReference>
<dbReference type="RefSeq" id="WP_346335497.1">
    <property type="nucleotide sequence ID" value="NZ_JBBYXI010000001.1"/>
</dbReference>
<dbReference type="EMBL" id="JBBYXI010000001">
    <property type="protein sequence ID" value="MEN3929497.1"/>
    <property type="molecule type" value="Genomic_DNA"/>
</dbReference>
<evidence type="ECO:0000256" key="1">
    <source>
        <dbReference type="ARBA" id="ARBA00007274"/>
    </source>
</evidence>
<dbReference type="InterPro" id="IPR011004">
    <property type="entry name" value="Trimer_LpxA-like_sf"/>
</dbReference>
<dbReference type="InterPro" id="IPR020019">
    <property type="entry name" value="AcTrfase_PglD-like"/>
</dbReference>
<dbReference type="Gene3D" id="2.160.10.10">
    <property type="entry name" value="Hexapeptide repeat proteins"/>
    <property type="match status" value="1"/>
</dbReference>
<evidence type="ECO:0000259" key="2">
    <source>
        <dbReference type="Pfam" id="PF17836"/>
    </source>
</evidence>
<dbReference type="SUPFAM" id="SSF51161">
    <property type="entry name" value="Trimeric LpxA-like enzymes"/>
    <property type="match status" value="1"/>
</dbReference>
<evidence type="ECO:0000313" key="4">
    <source>
        <dbReference type="Proteomes" id="UP001418637"/>
    </source>
</evidence>
<feature type="domain" description="PglD N-terminal" evidence="2">
    <location>
        <begin position="8"/>
        <end position="85"/>
    </location>
</feature>
<proteinExistence type="inferred from homology"/>
<dbReference type="Proteomes" id="UP001418637">
    <property type="component" value="Unassembled WGS sequence"/>
</dbReference>
<gene>
    <name evidence="3" type="ORF">WJT86_00310</name>
</gene>
<evidence type="ECO:0000313" key="3">
    <source>
        <dbReference type="EMBL" id="MEN3929497.1"/>
    </source>
</evidence>
<dbReference type="InterPro" id="IPR050179">
    <property type="entry name" value="Trans_hexapeptide_repeat"/>
</dbReference>
<name>A0ABV0BI67_9HYPH</name>
<reference evidence="3 4" key="1">
    <citation type="submission" date="2024-04" db="EMBL/GenBank/DDBJ databases">
        <title>A novel species isolated from cricket.</title>
        <authorList>
            <person name="Wang H.-C."/>
        </authorList>
    </citation>
    <scope>NUCLEOTIDE SEQUENCE [LARGE SCALE GENOMIC DNA]</scope>
    <source>
        <strain evidence="3 4">WL0021</strain>
    </source>
</reference>
<keyword evidence="4" id="KW-1185">Reference proteome</keyword>
<dbReference type="Pfam" id="PF17836">
    <property type="entry name" value="PglD_N"/>
    <property type="match status" value="1"/>
</dbReference>
<comment type="caution">
    <text evidence="3">The sequence shown here is derived from an EMBL/GenBank/DDBJ whole genome shotgun (WGS) entry which is preliminary data.</text>
</comment>
<accession>A0ABV0BI67</accession>